<dbReference type="RefSeq" id="WP_135623021.1">
    <property type="nucleotide sequence ID" value="NZ_RQGD01000022.1"/>
</dbReference>
<gene>
    <name evidence="1" type="ORF">EHQ58_06230</name>
</gene>
<comment type="caution">
    <text evidence="1">The sequence shown here is derived from an EMBL/GenBank/DDBJ whole genome shotgun (WGS) entry which is preliminary data.</text>
</comment>
<evidence type="ECO:0000313" key="1">
    <source>
        <dbReference type="EMBL" id="TGL60094.1"/>
    </source>
</evidence>
<dbReference type="PANTHER" id="PTHR43155">
    <property type="entry name" value="CYCLIC DI-GMP PHOSPHODIESTERASE PA4108-RELATED"/>
    <property type="match status" value="1"/>
</dbReference>
<evidence type="ECO:0000313" key="2">
    <source>
        <dbReference type="Proteomes" id="UP000297693"/>
    </source>
</evidence>
<accession>A0A4R9K4K3</accession>
<dbReference type="Proteomes" id="UP000297693">
    <property type="component" value="Unassembled WGS sequence"/>
</dbReference>
<organism evidence="1 2">
    <name type="scientific">Leptospira ognonensis</name>
    <dbReference type="NCBI Taxonomy" id="2484945"/>
    <lineage>
        <taxon>Bacteria</taxon>
        <taxon>Pseudomonadati</taxon>
        <taxon>Spirochaetota</taxon>
        <taxon>Spirochaetia</taxon>
        <taxon>Leptospirales</taxon>
        <taxon>Leptospiraceae</taxon>
        <taxon>Leptospira</taxon>
    </lineage>
</organism>
<dbReference type="AlphaFoldDB" id="A0A4R9K4K3"/>
<dbReference type="PANTHER" id="PTHR43155:SF2">
    <property type="entry name" value="CYCLIC DI-GMP PHOSPHODIESTERASE PA4108"/>
    <property type="match status" value="1"/>
</dbReference>
<dbReference type="Gene3D" id="1.10.3210.10">
    <property type="entry name" value="Hypothetical protein af1432"/>
    <property type="match status" value="1"/>
</dbReference>
<sequence>MSEQESISTDQLIQFEFSEDSLNSFRKNKYISIDLYDKEGKLLMSKKKNPTEDDFGKLLRIELQGAYYLAKDHQRISVGTSTETDSKNVKLFDAEKTTEFAKQTASLLNDLRKETFSLEHSARVQKSMNAVLDDFTSNPDFEHGLFNILEILNVAGVPLESELMTKRTIVAMGMKVRTKKIVTDEDKKPNKKDHLAVMTASFLADIGYSKLSLSDSPKLGKEEYALIQQHPTLSYLMTLSASDIPTEVRTLVLNHHRPFRGNGLNNNFPDTKNVFNKLMLVRDKFLKDLSKKKIIEDIEVQLKIQESNVSSVNFEEDIAILSLASEYASLTTNQSWRPAYKSSTALKIIVNDSFFSYSNKNIRHLLDYVGASLTNNENIINLGDFVITASVDSEKRAHFDICQVIELDRYQTRPKIQRICTIKPIFKRGLKYHIEDFDTQEIKMDRRRAITDLASQTSSTQRIIYLIDPILNGPLFEMASKLSTVG</sequence>
<dbReference type="EMBL" id="RQGD01000022">
    <property type="protein sequence ID" value="TGL60094.1"/>
    <property type="molecule type" value="Genomic_DNA"/>
</dbReference>
<keyword evidence="2" id="KW-1185">Reference proteome</keyword>
<name>A0A4R9K4K3_9LEPT</name>
<proteinExistence type="predicted"/>
<reference evidence="1" key="1">
    <citation type="journal article" date="2019" name="PLoS Negl. Trop. Dis.">
        <title>Revisiting the worldwide diversity of Leptospira species in the environment.</title>
        <authorList>
            <person name="Vincent A.T."/>
            <person name="Schiettekatte O."/>
            <person name="Bourhy P."/>
            <person name="Veyrier F.J."/>
            <person name="Picardeau M."/>
        </authorList>
    </citation>
    <scope>NUCLEOTIDE SEQUENCE [LARGE SCALE GENOMIC DNA]</scope>
    <source>
        <strain evidence="1">201702476</strain>
    </source>
</reference>
<dbReference type="OrthoDB" id="335139at2"/>
<protein>
    <submittedName>
        <fullName evidence="1">C-di-GMP phosphodiesterase</fullName>
    </submittedName>
</protein>